<comment type="caution">
    <text evidence="1">The sequence shown here is derived from an EMBL/GenBank/DDBJ whole genome shotgun (WGS) entry which is preliminary data.</text>
</comment>
<organism evidence="1 2">
    <name type="scientific">Actinomortierella ambigua</name>
    <dbReference type="NCBI Taxonomy" id="1343610"/>
    <lineage>
        <taxon>Eukaryota</taxon>
        <taxon>Fungi</taxon>
        <taxon>Fungi incertae sedis</taxon>
        <taxon>Mucoromycota</taxon>
        <taxon>Mortierellomycotina</taxon>
        <taxon>Mortierellomycetes</taxon>
        <taxon>Mortierellales</taxon>
        <taxon>Mortierellaceae</taxon>
        <taxon>Actinomortierella</taxon>
    </lineage>
</organism>
<evidence type="ECO:0000313" key="2">
    <source>
        <dbReference type="Proteomes" id="UP000807716"/>
    </source>
</evidence>
<gene>
    <name evidence="1" type="ORF">DFQ27_002273</name>
</gene>
<name>A0A9P6PL41_9FUNG</name>
<dbReference type="EMBL" id="JAAAJB010001838">
    <property type="protein sequence ID" value="KAG0247294.1"/>
    <property type="molecule type" value="Genomic_DNA"/>
</dbReference>
<dbReference type="Proteomes" id="UP000807716">
    <property type="component" value="Unassembled WGS sequence"/>
</dbReference>
<keyword evidence="2" id="KW-1185">Reference proteome</keyword>
<accession>A0A9P6PL41</accession>
<protein>
    <submittedName>
        <fullName evidence="1">Uncharacterized protein</fullName>
    </submittedName>
</protein>
<reference evidence="1" key="1">
    <citation type="journal article" date="2020" name="Fungal Divers.">
        <title>Resolving the Mortierellaceae phylogeny through synthesis of multi-gene phylogenetics and phylogenomics.</title>
        <authorList>
            <person name="Vandepol N."/>
            <person name="Liber J."/>
            <person name="Desiro A."/>
            <person name="Na H."/>
            <person name="Kennedy M."/>
            <person name="Barry K."/>
            <person name="Grigoriev I.V."/>
            <person name="Miller A.N."/>
            <person name="O'Donnell K."/>
            <person name="Stajich J.E."/>
            <person name="Bonito G."/>
        </authorList>
    </citation>
    <scope>NUCLEOTIDE SEQUENCE</scope>
    <source>
        <strain evidence="1">BC1065</strain>
    </source>
</reference>
<proteinExistence type="predicted"/>
<sequence length="81" mass="8771">MIEQLTALFLTNWMGDVVMTKAGGVLCKAEGRAAVKTLQARFNRLVDQLCVPASGGYSLALQLPDFEAVLAGQAFEEEHDD</sequence>
<dbReference type="AlphaFoldDB" id="A0A9P6PL41"/>
<evidence type="ECO:0000313" key="1">
    <source>
        <dbReference type="EMBL" id="KAG0247294.1"/>
    </source>
</evidence>